<sequence>MFIPLPRVTLLVATPRQGDKDLKHLFIILTEPVNGEIVTVNLSSYKTSFDDKSCVLDKGDHPFIKHKSYIVYHRSEILKATQLENITIRQLEQVADDVFRRIIQGLLQSKQTPNKVKKFYRDYINQ</sequence>
<evidence type="ECO:0000313" key="1">
    <source>
        <dbReference type="EMBL" id="AYQ57635.1"/>
    </source>
</evidence>
<organism evidence="1 3">
    <name type="scientific">Bathymodiolus thermophilus thioautotrophic gill symbiont</name>
    <dbReference type="NCBI Taxonomy" id="2360"/>
    <lineage>
        <taxon>Bacteria</taxon>
        <taxon>Pseudomonadati</taxon>
        <taxon>Pseudomonadota</taxon>
        <taxon>Gammaproteobacteria</taxon>
        <taxon>sulfur-oxidizing symbionts</taxon>
    </lineage>
</organism>
<evidence type="ECO:0000313" key="3">
    <source>
        <dbReference type="Proteomes" id="UP000278334"/>
    </source>
</evidence>
<dbReference type="EMBL" id="CP024634">
    <property type="protein sequence ID" value="AYQ57635.1"/>
    <property type="molecule type" value="Genomic_DNA"/>
</dbReference>
<evidence type="ECO:0008006" key="5">
    <source>
        <dbReference type="Google" id="ProtNLM"/>
    </source>
</evidence>
<protein>
    <recommendedName>
        <fullName evidence="5">PemK-like protein</fullName>
    </recommendedName>
</protein>
<name>A0A3G3IP92_9GAMM</name>
<evidence type="ECO:0000313" key="4">
    <source>
        <dbReference type="Proteomes" id="UP000643672"/>
    </source>
</evidence>
<evidence type="ECO:0000313" key="2">
    <source>
        <dbReference type="EMBL" id="CAB5497081.1"/>
    </source>
</evidence>
<accession>A0A3G3IP92</accession>
<dbReference type="AlphaFoldDB" id="A0A3G3IP92"/>
<reference evidence="1 3" key="1">
    <citation type="submission" date="2017-11" db="EMBL/GenBank/DDBJ databases">
        <title>Genome sequence of the bacterial symbiont EPR9N from a vent mussel Bathymodiolus thermophilus.</title>
        <authorList>
            <person name="Won Y.-J."/>
        </authorList>
    </citation>
    <scope>NUCLEOTIDE SEQUENCE [LARGE SCALE GENOMIC DNA]</scope>
    <source>
        <strain evidence="1 3">EPR9N</strain>
    </source>
</reference>
<reference evidence="2 4" key="2">
    <citation type="submission" date="2020-05" db="EMBL/GenBank/DDBJ databases">
        <authorList>
            <person name="Petersen J."/>
            <person name="Sayavedra L."/>
        </authorList>
    </citation>
    <scope>NUCLEOTIDE SEQUENCE [LARGE SCALE GENOMIC DNA]</scope>
    <source>
        <strain evidence="2">B thermophilus SOXS</strain>
    </source>
</reference>
<proteinExistence type="predicted"/>
<keyword evidence="4" id="KW-1185">Reference proteome</keyword>
<dbReference type="EMBL" id="CAESAQ020000034">
    <property type="protein sequence ID" value="CAB5497081.1"/>
    <property type="molecule type" value="Genomic_DNA"/>
</dbReference>
<gene>
    <name evidence="1" type="ORF">MS2017_1976</name>
    <name evidence="2" type="ORF">THERMOS_621</name>
</gene>
<dbReference type="Proteomes" id="UP000643672">
    <property type="component" value="Unassembled WGS sequence"/>
</dbReference>
<dbReference type="Proteomes" id="UP000278334">
    <property type="component" value="Chromosome"/>
</dbReference>
<dbReference type="KEGG" id="bthg:MS2017_1976"/>